<protein>
    <recommendedName>
        <fullName evidence="1">ATPase dynein-related AAA domain-containing protein</fullName>
    </recommendedName>
</protein>
<evidence type="ECO:0000259" key="1">
    <source>
        <dbReference type="Pfam" id="PF07728"/>
    </source>
</evidence>
<dbReference type="EMBL" id="CP104013">
    <property type="protein sequence ID" value="UYP47642.1"/>
    <property type="molecule type" value="Genomic_DNA"/>
</dbReference>
<name>A0ABY6HVU4_9ARCH</name>
<evidence type="ECO:0000313" key="3">
    <source>
        <dbReference type="Proteomes" id="UP001208689"/>
    </source>
</evidence>
<dbReference type="Pfam" id="PF07728">
    <property type="entry name" value="AAA_5"/>
    <property type="match status" value="1"/>
</dbReference>
<proteinExistence type="predicted"/>
<dbReference type="SUPFAM" id="SSF52540">
    <property type="entry name" value="P-loop containing nucleoside triphosphate hydrolases"/>
    <property type="match status" value="1"/>
</dbReference>
<dbReference type="InterPro" id="IPR027417">
    <property type="entry name" value="P-loop_NTPase"/>
</dbReference>
<dbReference type="InterPro" id="IPR011704">
    <property type="entry name" value="ATPase_dyneun-rel_AAA"/>
</dbReference>
<feature type="domain" description="ATPase dynein-related AAA" evidence="1">
    <location>
        <begin position="56"/>
        <end position="191"/>
    </location>
</feature>
<accession>A0ABY6HVU4</accession>
<dbReference type="PANTHER" id="PTHR42759:SF1">
    <property type="entry name" value="MAGNESIUM-CHELATASE SUBUNIT CHLD"/>
    <property type="match status" value="1"/>
</dbReference>
<organism evidence="2 3">
    <name type="scientific">Candidatus Lokiarchaeum ossiferum</name>
    <dbReference type="NCBI Taxonomy" id="2951803"/>
    <lineage>
        <taxon>Archaea</taxon>
        <taxon>Promethearchaeati</taxon>
        <taxon>Promethearchaeota</taxon>
        <taxon>Promethearchaeia</taxon>
        <taxon>Promethearchaeales</taxon>
        <taxon>Promethearchaeaceae</taxon>
        <taxon>Candidatus Lokiarchaeum</taxon>
    </lineage>
</organism>
<sequence>MSAENQTKPISEFAKLMESKRIVDIRENINIVMEGQYEYAYNAMLDAYNAGLFVGLVGPVGCGKTALCRKFAYDMNRDFYWVTFSDLVRPATLIGSFDPTLVFKYGFSAEAYVPGPFTLAALKGGVFLANELNRGDEYVLNSMLDAMEERRLYIPQLKSWLEVDSNFYVISAMNPSEMRGTRKLPSAIKDRIKVWIHLGYPSRALEQKIIQSNCSEYNLSAMTHEKILELMIQCRNDPNVEKPPSLRTSIGLARFVAERSKRLKVPIDNQLLADSAKLILKDSLELRPGKNLDTFIKDLLIRVVGVA</sequence>
<dbReference type="CDD" id="cd00009">
    <property type="entry name" value="AAA"/>
    <property type="match status" value="1"/>
</dbReference>
<gene>
    <name evidence="2" type="ORF">NEF87_003927</name>
</gene>
<evidence type="ECO:0000313" key="2">
    <source>
        <dbReference type="EMBL" id="UYP47642.1"/>
    </source>
</evidence>
<dbReference type="PANTHER" id="PTHR42759">
    <property type="entry name" value="MOXR FAMILY PROTEIN"/>
    <property type="match status" value="1"/>
</dbReference>
<reference evidence="2" key="1">
    <citation type="submission" date="2022-09" db="EMBL/GenBank/DDBJ databases">
        <title>Actin cytoskeleton and complex cell architecture in an #Asgard archaeon.</title>
        <authorList>
            <person name="Ponce Toledo R.I."/>
            <person name="Schleper C."/>
            <person name="Rodrigues Oliveira T."/>
            <person name="Wollweber F."/>
            <person name="Xu J."/>
            <person name="Rittmann S."/>
            <person name="Klingl A."/>
            <person name="Pilhofer M."/>
        </authorList>
    </citation>
    <scope>NUCLEOTIDE SEQUENCE</scope>
    <source>
        <strain evidence="2">B-35</strain>
    </source>
</reference>
<dbReference type="Proteomes" id="UP001208689">
    <property type="component" value="Chromosome"/>
</dbReference>
<dbReference type="Gene3D" id="3.40.50.300">
    <property type="entry name" value="P-loop containing nucleotide triphosphate hydrolases"/>
    <property type="match status" value="1"/>
</dbReference>
<dbReference type="InterPro" id="IPR050764">
    <property type="entry name" value="CbbQ/NirQ/NorQ/GpvN"/>
</dbReference>
<keyword evidence="3" id="KW-1185">Reference proteome</keyword>